<dbReference type="RefSeq" id="XP_031023286.1">
    <property type="nucleotide sequence ID" value="XM_031170736.1"/>
</dbReference>
<dbReference type="Pfam" id="PF22600">
    <property type="entry name" value="MTPAP-like_central"/>
    <property type="match status" value="1"/>
</dbReference>
<dbReference type="InterPro" id="IPR002058">
    <property type="entry name" value="PAP_assoc"/>
</dbReference>
<dbReference type="InterPro" id="IPR054708">
    <property type="entry name" value="MTPAP-like_central"/>
</dbReference>
<evidence type="ECO:0000256" key="7">
    <source>
        <dbReference type="SAM" id="MobiDB-lite"/>
    </source>
</evidence>
<dbReference type="EMBL" id="QEAO01000036">
    <property type="protein sequence ID" value="TPX31990.1"/>
    <property type="molecule type" value="Genomic_DNA"/>
</dbReference>
<evidence type="ECO:0000259" key="8">
    <source>
        <dbReference type="Pfam" id="PF03828"/>
    </source>
</evidence>
<dbReference type="Gene3D" id="3.30.460.10">
    <property type="entry name" value="Beta Polymerase, domain 2"/>
    <property type="match status" value="1"/>
</dbReference>
<feature type="compositionally biased region" description="Pro residues" evidence="7">
    <location>
        <begin position="59"/>
        <end position="79"/>
    </location>
</feature>
<evidence type="ECO:0000256" key="6">
    <source>
        <dbReference type="ARBA" id="ARBA00022842"/>
    </source>
</evidence>
<dbReference type="SUPFAM" id="SSF81631">
    <property type="entry name" value="PAP/OAS1 substrate-binding domain"/>
    <property type="match status" value="1"/>
</dbReference>
<dbReference type="CDD" id="cd05402">
    <property type="entry name" value="NT_PAP_TUTase"/>
    <property type="match status" value="1"/>
</dbReference>
<dbReference type="SUPFAM" id="SSF81301">
    <property type="entry name" value="Nucleotidyltransferase"/>
    <property type="match status" value="1"/>
</dbReference>
<protein>
    <recommendedName>
        <fullName evidence="3">polynucleotide adenylyltransferase</fullName>
        <ecNumber evidence="3">2.7.7.19</ecNumber>
    </recommendedName>
</protein>
<reference evidence="10 11" key="1">
    <citation type="journal article" date="2019" name="Sci. Rep.">
        <title>Comparative genomics of chytrid fungi reveal insights into the obligate biotrophic and pathogenic lifestyle of Synchytrium endobioticum.</title>
        <authorList>
            <person name="van de Vossenberg B.T.L.H."/>
            <person name="Warris S."/>
            <person name="Nguyen H.D.T."/>
            <person name="van Gent-Pelzer M.P.E."/>
            <person name="Joly D.L."/>
            <person name="van de Geest H.C."/>
            <person name="Bonants P.J.M."/>
            <person name="Smith D.S."/>
            <person name="Levesque C.A."/>
            <person name="van der Lee T.A.J."/>
        </authorList>
    </citation>
    <scope>NUCLEOTIDE SEQUENCE [LARGE SCALE GENOMIC DNA]</scope>
    <source>
        <strain evidence="10 11">JEL517</strain>
    </source>
</reference>
<evidence type="ECO:0000256" key="1">
    <source>
        <dbReference type="ARBA" id="ARBA00001936"/>
    </source>
</evidence>
<evidence type="ECO:0000256" key="5">
    <source>
        <dbReference type="ARBA" id="ARBA00022723"/>
    </source>
</evidence>
<feature type="compositionally biased region" description="Low complexity" evidence="7">
    <location>
        <begin position="171"/>
        <end position="190"/>
    </location>
</feature>
<dbReference type="PANTHER" id="PTHR23092:SF15">
    <property type="entry name" value="INACTIVE NON-CANONICAL POLY(A) RNA POLYMERASE PROTEIN TRF4-2-RELATED"/>
    <property type="match status" value="1"/>
</dbReference>
<feature type="region of interest" description="Disordered" evidence="7">
    <location>
        <begin position="399"/>
        <end position="425"/>
    </location>
</feature>
<evidence type="ECO:0000256" key="2">
    <source>
        <dbReference type="ARBA" id="ARBA00008593"/>
    </source>
</evidence>
<dbReference type="PANTHER" id="PTHR23092">
    <property type="entry name" value="POLY(A) RNA POLYMERASE"/>
    <property type="match status" value="1"/>
</dbReference>
<comment type="cofactor">
    <cofactor evidence="1">
        <name>Mn(2+)</name>
        <dbReference type="ChEBI" id="CHEBI:29035"/>
    </cofactor>
</comment>
<dbReference type="GO" id="GO:0005730">
    <property type="term" value="C:nucleolus"/>
    <property type="evidence" value="ECO:0007669"/>
    <property type="project" value="TreeGrafter"/>
</dbReference>
<feature type="region of interest" description="Disordered" evidence="7">
    <location>
        <begin position="1"/>
        <end position="378"/>
    </location>
</feature>
<feature type="compositionally biased region" description="Low complexity" evidence="7">
    <location>
        <begin position="1"/>
        <end position="12"/>
    </location>
</feature>
<dbReference type="Gene3D" id="1.10.1410.10">
    <property type="match status" value="1"/>
</dbReference>
<dbReference type="Proteomes" id="UP000319731">
    <property type="component" value="Unassembled WGS sequence"/>
</dbReference>
<gene>
    <name evidence="10" type="ORF">SmJEL517_g04808</name>
</gene>
<feature type="domain" description="PAP-associated" evidence="8">
    <location>
        <begin position="698"/>
        <end position="759"/>
    </location>
</feature>
<keyword evidence="4" id="KW-0808">Transferase</keyword>
<proteinExistence type="inferred from homology"/>
<dbReference type="InterPro" id="IPR045862">
    <property type="entry name" value="Trf4-like"/>
</dbReference>
<dbReference type="GO" id="GO:0031499">
    <property type="term" value="C:TRAMP complex"/>
    <property type="evidence" value="ECO:0007669"/>
    <property type="project" value="TreeGrafter"/>
</dbReference>
<dbReference type="OrthoDB" id="273917at2759"/>
<dbReference type="GO" id="GO:0031123">
    <property type="term" value="P:RNA 3'-end processing"/>
    <property type="evidence" value="ECO:0007669"/>
    <property type="project" value="TreeGrafter"/>
</dbReference>
<evidence type="ECO:0000259" key="9">
    <source>
        <dbReference type="Pfam" id="PF22600"/>
    </source>
</evidence>
<comment type="similarity">
    <text evidence="2">Belongs to the DNA polymerase type-B-like family.</text>
</comment>
<dbReference type="GeneID" id="42006033"/>
<feature type="compositionally biased region" description="Polar residues" evidence="7">
    <location>
        <begin position="317"/>
        <end position="326"/>
    </location>
</feature>
<dbReference type="STRING" id="1806994.A0A507BQ17"/>
<dbReference type="GO" id="GO:0010605">
    <property type="term" value="P:negative regulation of macromolecule metabolic process"/>
    <property type="evidence" value="ECO:0007669"/>
    <property type="project" value="UniProtKB-ARBA"/>
</dbReference>
<feature type="compositionally biased region" description="Low complexity" evidence="7">
    <location>
        <begin position="463"/>
        <end position="472"/>
    </location>
</feature>
<dbReference type="GO" id="GO:0043634">
    <property type="term" value="P:polyadenylation-dependent ncRNA catabolic process"/>
    <property type="evidence" value="ECO:0007669"/>
    <property type="project" value="TreeGrafter"/>
</dbReference>
<evidence type="ECO:0000256" key="4">
    <source>
        <dbReference type="ARBA" id="ARBA00022679"/>
    </source>
</evidence>
<keyword evidence="5" id="KW-0479">Metal-binding</keyword>
<dbReference type="GO" id="GO:0003729">
    <property type="term" value="F:mRNA binding"/>
    <property type="evidence" value="ECO:0007669"/>
    <property type="project" value="TreeGrafter"/>
</dbReference>
<feature type="compositionally biased region" description="Basic residues" evidence="7">
    <location>
        <begin position="211"/>
        <end position="228"/>
    </location>
</feature>
<feature type="domain" description="Poly(A) RNA polymerase mitochondrial-like central palm" evidence="9">
    <location>
        <begin position="506"/>
        <end position="634"/>
    </location>
</feature>
<keyword evidence="11" id="KW-1185">Reference proteome</keyword>
<feature type="region of interest" description="Disordered" evidence="7">
    <location>
        <begin position="450"/>
        <end position="480"/>
    </location>
</feature>
<evidence type="ECO:0000313" key="10">
    <source>
        <dbReference type="EMBL" id="TPX31990.1"/>
    </source>
</evidence>
<evidence type="ECO:0000256" key="3">
    <source>
        <dbReference type="ARBA" id="ARBA00012388"/>
    </source>
</evidence>
<dbReference type="InterPro" id="IPR043519">
    <property type="entry name" value="NT_sf"/>
</dbReference>
<feature type="compositionally biased region" description="Pro residues" evidence="7">
    <location>
        <begin position="87"/>
        <end position="97"/>
    </location>
</feature>
<dbReference type="FunFam" id="3.30.460.10:FF:000006">
    <property type="entry name" value="non-canonical poly(A) RNA polymerase PAPD5"/>
    <property type="match status" value="1"/>
</dbReference>
<comment type="caution">
    <text evidence="10">The sequence shown here is derived from an EMBL/GenBank/DDBJ whole genome shotgun (WGS) entry which is preliminary data.</text>
</comment>
<name>A0A507BQ17_9FUNG</name>
<feature type="compositionally biased region" description="Basic and acidic residues" evidence="7">
    <location>
        <begin position="400"/>
        <end position="410"/>
    </location>
</feature>
<evidence type="ECO:0000313" key="11">
    <source>
        <dbReference type="Proteomes" id="UP000319731"/>
    </source>
</evidence>
<dbReference type="EC" id="2.7.7.19" evidence="3"/>
<feature type="compositionally biased region" description="Polar residues" evidence="7">
    <location>
        <begin position="265"/>
        <end position="282"/>
    </location>
</feature>
<feature type="compositionally biased region" description="Acidic residues" evidence="7">
    <location>
        <begin position="339"/>
        <end position="354"/>
    </location>
</feature>
<feature type="region of interest" description="Disordered" evidence="7">
    <location>
        <begin position="854"/>
        <end position="890"/>
    </location>
</feature>
<organism evidence="10 11">
    <name type="scientific">Synchytrium microbalum</name>
    <dbReference type="NCBI Taxonomy" id="1806994"/>
    <lineage>
        <taxon>Eukaryota</taxon>
        <taxon>Fungi</taxon>
        <taxon>Fungi incertae sedis</taxon>
        <taxon>Chytridiomycota</taxon>
        <taxon>Chytridiomycota incertae sedis</taxon>
        <taxon>Chytridiomycetes</taxon>
        <taxon>Synchytriales</taxon>
        <taxon>Synchytriaceae</taxon>
        <taxon>Synchytrium</taxon>
    </lineage>
</organism>
<accession>A0A507BQ17</accession>
<dbReference type="GO" id="GO:1990817">
    <property type="term" value="F:poly(A) RNA polymerase activity"/>
    <property type="evidence" value="ECO:0007669"/>
    <property type="project" value="UniProtKB-EC"/>
</dbReference>
<dbReference type="Pfam" id="PF03828">
    <property type="entry name" value="PAP_assoc"/>
    <property type="match status" value="1"/>
</dbReference>
<feature type="compositionally biased region" description="Pro residues" evidence="7">
    <location>
        <begin position="13"/>
        <end position="28"/>
    </location>
</feature>
<feature type="compositionally biased region" description="Low complexity" evidence="7">
    <location>
        <begin position="41"/>
        <end position="58"/>
    </location>
</feature>
<dbReference type="AlphaFoldDB" id="A0A507BQ17"/>
<keyword evidence="6" id="KW-0460">Magnesium</keyword>
<dbReference type="GO" id="GO:0046872">
    <property type="term" value="F:metal ion binding"/>
    <property type="evidence" value="ECO:0007669"/>
    <property type="project" value="UniProtKB-KW"/>
</dbReference>
<sequence>MSYSNTNNNNHNRPPPEYNLSLPPPPSAPYNNYQFPPPPGYQFQPPSVPHMPQMNQPYMYPPPPVPGFHPAFQQPPPPSLNNDAFIQPPPIQNPPPHQRQMLFDHDRYHPPARQSTAQPNNIDRKRKYSDDEGGSDMASEGRSVDARQFGSGGPQSPRLSKAALRKQVMGQQKKQPKQTQQQQQKSLQSSKKLKQPPQPSRQVSEAELAKRARKRLARLQKRTSRRLKREALALEQQQQQQGATGHIGPTTHGGFLPFAPAPGLSTRSTHTQGSPPQPTVSVDDSLERPRTQRIPRTAIPRFAASEARQNIKESTQEHPTPTQTATAGHVVNVARPIDSDSDDSDYESDDDMGDAEPVVSGPNHKKPQPIDLKKPLPVDLKKPQPIDLDAVIVIDMGEDETSRGKSRMQESNENVTPLPEQSPEDVDFIPFDLGRDPWLIKDEAVQHVGNGHTPRAKPLIPVSRSAPPARSSHNNSVRSEDPLMPVAIPAWVPPGKVYHRHPMEALKEEIKDFTAFMSPSRAEHEMRRICIERIRECVVKVWPKAEVHAFGSYETQLYLPSSDLDLVVLCRDANPPRCLHMLADELRRSGTNKITVVAKAKVPIIKVVDELTRFSVDVSFNGTNGLASAEIVKEFVNDPEIGSALKSLVLILKQFLVQRNLNEPFMGGLGSYALITMVAAFLKLHPKVSSRAIKAEDNLGALLIEFFEFYGRFLVSSEVGVGVHVEYGAWLFNRRERGQKWTNDRNESISVVDPQDSENDIAKSAFAYRMGRLPPQRPPRAHTILGVLMNAQKSMLAQREFVEEVYSTLNGNGLVGLSTAAINLSNGNTRFDKKPPHSGADEVGKEVVYVEYDTNDEDDGEERGKAKGKGRVNVDYSAPMPTHGKKRQDEVLDYEDGDEDLVEMLRRTKRSNK</sequence>